<gene>
    <name evidence="3" type="ORF">D1781_10215</name>
</gene>
<proteinExistence type="predicted"/>
<name>A0A3A1U4J6_9MICO</name>
<dbReference type="SUPFAM" id="SSF51735">
    <property type="entry name" value="NAD(P)-binding Rossmann-fold domains"/>
    <property type="match status" value="1"/>
</dbReference>
<dbReference type="AlphaFoldDB" id="A0A3A1U4J6"/>
<dbReference type="OrthoDB" id="3727682at2"/>
<dbReference type="GO" id="GO:0016491">
    <property type="term" value="F:oxidoreductase activity"/>
    <property type="evidence" value="ECO:0007669"/>
    <property type="project" value="InterPro"/>
</dbReference>
<evidence type="ECO:0000259" key="2">
    <source>
        <dbReference type="SMART" id="SM00829"/>
    </source>
</evidence>
<dbReference type="EMBL" id="QXTG01000002">
    <property type="protein sequence ID" value="RIX27894.1"/>
    <property type="molecule type" value="Genomic_DNA"/>
</dbReference>
<evidence type="ECO:0000313" key="4">
    <source>
        <dbReference type="Proteomes" id="UP000265742"/>
    </source>
</evidence>
<protein>
    <submittedName>
        <fullName evidence="3">NADP-dependent oxidoreductase</fullName>
    </submittedName>
</protein>
<dbReference type="CDD" id="cd05289">
    <property type="entry name" value="MDR_like_2"/>
    <property type="match status" value="1"/>
</dbReference>
<dbReference type="RefSeq" id="WP_119482203.1">
    <property type="nucleotide sequence ID" value="NZ_QXTG01000002.1"/>
</dbReference>
<keyword evidence="4" id="KW-1185">Reference proteome</keyword>
<dbReference type="InterPro" id="IPR020843">
    <property type="entry name" value="ER"/>
</dbReference>
<dbReference type="InterPro" id="IPR036291">
    <property type="entry name" value="NAD(P)-bd_dom_sf"/>
</dbReference>
<feature type="domain" description="Enoyl reductase (ER)" evidence="2">
    <location>
        <begin position="10"/>
        <end position="296"/>
    </location>
</feature>
<dbReference type="Gene3D" id="3.90.180.10">
    <property type="entry name" value="Medium-chain alcohol dehydrogenases, catalytic domain"/>
    <property type="match status" value="1"/>
</dbReference>
<dbReference type="Pfam" id="PF13602">
    <property type="entry name" value="ADH_zinc_N_2"/>
    <property type="match status" value="1"/>
</dbReference>
<comment type="caution">
    <text evidence="3">The sequence shown here is derived from an EMBL/GenBank/DDBJ whole genome shotgun (WGS) entry which is preliminary data.</text>
</comment>
<keyword evidence="1" id="KW-0521">NADP</keyword>
<dbReference type="Gene3D" id="3.40.50.720">
    <property type="entry name" value="NAD(P)-binding Rossmann-like Domain"/>
    <property type="match status" value="1"/>
</dbReference>
<dbReference type="InterPro" id="IPR051603">
    <property type="entry name" value="Zinc-ADH_QOR/CCCR"/>
</dbReference>
<evidence type="ECO:0000256" key="1">
    <source>
        <dbReference type="ARBA" id="ARBA00022857"/>
    </source>
</evidence>
<dbReference type="SUPFAM" id="SSF50129">
    <property type="entry name" value="GroES-like"/>
    <property type="match status" value="1"/>
</dbReference>
<organism evidence="3 4">
    <name type="scientific">Amnibacterium setariae</name>
    <dbReference type="NCBI Taxonomy" id="2306585"/>
    <lineage>
        <taxon>Bacteria</taxon>
        <taxon>Bacillati</taxon>
        <taxon>Actinomycetota</taxon>
        <taxon>Actinomycetes</taxon>
        <taxon>Micrococcales</taxon>
        <taxon>Microbacteriaceae</taxon>
        <taxon>Amnibacterium</taxon>
    </lineage>
</organism>
<dbReference type="SMART" id="SM00829">
    <property type="entry name" value="PKS_ER"/>
    <property type="match status" value="1"/>
</dbReference>
<dbReference type="InterPro" id="IPR013154">
    <property type="entry name" value="ADH-like_N"/>
</dbReference>
<dbReference type="Pfam" id="PF08240">
    <property type="entry name" value="ADH_N"/>
    <property type="match status" value="1"/>
</dbReference>
<reference evidence="4" key="1">
    <citation type="submission" date="2018-09" db="EMBL/GenBank/DDBJ databases">
        <authorList>
            <person name="Kim I."/>
        </authorList>
    </citation>
    <scope>NUCLEOTIDE SEQUENCE [LARGE SCALE GENOMIC DNA]</scope>
    <source>
        <strain evidence="4">DD4a</strain>
    </source>
</reference>
<evidence type="ECO:0000313" key="3">
    <source>
        <dbReference type="EMBL" id="RIX27894.1"/>
    </source>
</evidence>
<dbReference type="Proteomes" id="UP000265742">
    <property type="component" value="Unassembled WGS sequence"/>
</dbReference>
<sequence>MRAVVFEQFGGPEVLEITDVEEPHAGPGRIRIRVHAAGVNAADSKRRRGLMAKGPIEGPRGTGLDAAGVVDEVGEGVTGVEVGIRVFGSGIDTVAEHAVLTAWAVLPDHVPFDEGAAAPVPVDTAVRVLDAVGAQEGDTLVVSGAAGGVGTALIQIARARGLIVIGTASAANQEYVEALGALATTYDEGWVDRVRDLAVAEVDVAADLSGAGVIPELIALTGDPARVVSIADASATEHGAKVTFGGGDKPAALREAAALMADGRLRMIVEETYPIEQTPEAQRVSETGHGRGRAVIEIAR</sequence>
<dbReference type="InterPro" id="IPR011032">
    <property type="entry name" value="GroES-like_sf"/>
</dbReference>
<dbReference type="PANTHER" id="PTHR44154">
    <property type="entry name" value="QUINONE OXIDOREDUCTASE"/>
    <property type="match status" value="1"/>
</dbReference>
<dbReference type="PANTHER" id="PTHR44154:SF1">
    <property type="entry name" value="QUINONE OXIDOREDUCTASE"/>
    <property type="match status" value="1"/>
</dbReference>
<accession>A0A3A1U4J6</accession>